<feature type="compositionally biased region" description="Basic and acidic residues" evidence="2">
    <location>
        <begin position="1205"/>
        <end position="1219"/>
    </location>
</feature>
<evidence type="ECO:0000313" key="4">
    <source>
        <dbReference type="Proteomes" id="UP001549920"/>
    </source>
</evidence>
<feature type="compositionally biased region" description="Basic and acidic residues" evidence="2">
    <location>
        <begin position="738"/>
        <end position="748"/>
    </location>
</feature>
<feature type="region of interest" description="Disordered" evidence="2">
    <location>
        <begin position="259"/>
        <end position="356"/>
    </location>
</feature>
<feature type="region of interest" description="Disordered" evidence="2">
    <location>
        <begin position="788"/>
        <end position="812"/>
    </location>
</feature>
<accession>A0ABR3HB25</accession>
<feature type="compositionally biased region" description="Pro residues" evidence="2">
    <location>
        <begin position="1253"/>
        <end position="1264"/>
    </location>
</feature>
<gene>
    <name evidence="3" type="ORF">ABMA27_008375</name>
</gene>
<feature type="compositionally biased region" description="Gly residues" evidence="2">
    <location>
        <begin position="1296"/>
        <end position="1310"/>
    </location>
</feature>
<feature type="compositionally biased region" description="Basic and acidic residues" evidence="2">
    <location>
        <begin position="1080"/>
        <end position="1090"/>
    </location>
</feature>
<organism evidence="3 4">
    <name type="scientific">Loxostege sticticalis</name>
    <name type="common">Beet webworm moth</name>
    <dbReference type="NCBI Taxonomy" id="481309"/>
    <lineage>
        <taxon>Eukaryota</taxon>
        <taxon>Metazoa</taxon>
        <taxon>Ecdysozoa</taxon>
        <taxon>Arthropoda</taxon>
        <taxon>Hexapoda</taxon>
        <taxon>Insecta</taxon>
        <taxon>Pterygota</taxon>
        <taxon>Neoptera</taxon>
        <taxon>Endopterygota</taxon>
        <taxon>Lepidoptera</taxon>
        <taxon>Glossata</taxon>
        <taxon>Ditrysia</taxon>
        <taxon>Pyraloidea</taxon>
        <taxon>Crambidae</taxon>
        <taxon>Pyraustinae</taxon>
        <taxon>Loxostege</taxon>
    </lineage>
</organism>
<dbReference type="EMBL" id="JBEUOH010000022">
    <property type="protein sequence ID" value="KAL0867616.1"/>
    <property type="molecule type" value="Genomic_DNA"/>
</dbReference>
<protein>
    <submittedName>
        <fullName evidence="3">Uncharacterized protein</fullName>
    </submittedName>
</protein>
<feature type="region of interest" description="Disordered" evidence="2">
    <location>
        <begin position="380"/>
        <end position="452"/>
    </location>
</feature>
<keyword evidence="1" id="KW-0175">Coiled coil</keyword>
<proteinExistence type="predicted"/>
<evidence type="ECO:0000256" key="1">
    <source>
        <dbReference type="SAM" id="Coils"/>
    </source>
</evidence>
<feature type="region of interest" description="Disordered" evidence="2">
    <location>
        <begin position="1027"/>
        <end position="1093"/>
    </location>
</feature>
<name>A0ABR3HB25_LOXSC</name>
<feature type="region of interest" description="Disordered" evidence="2">
    <location>
        <begin position="837"/>
        <end position="861"/>
    </location>
</feature>
<feature type="compositionally biased region" description="Pro residues" evidence="2">
    <location>
        <begin position="269"/>
        <end position="282"/>
    </location>
</feature>
<feature type="region of interest" description="Disordered" evidence="2">
    <location>
        <begin position="1296"/>
        <end position="1352"/>
    </location>
</feature>
<feature type="compositionally biased region" description="Basic and acidic residues" evidence="2">
    <location>
        <begin position="1"/>
        <end position="15"/>
    </location>
</feature>
<keyword evidence="4" id="KW-1185">Reference proteome</keyword>
<evidence type="ECO:0000313" key="3">
    <source>
        <dbReference type="EMBL" id="KAL0867616.1"/>
    </source>
</evidence>
<feature type="region of interest" description="Disordered" evidence="2">
    <location>
        <begin position="1115"/>
        <end position="1274"/>
    </location>
</feature>
<feature type="compositionally biased region" description="Polar residues" evidence="2">
    <location>
        <begin position="1056"/>
        <end position="1069"/>
    </location>
</feature>
<sequence>MAPPPEYDKEPKAPDKSATTIANDDSKLLNNIVNDQQFNSDHKPSNTAANSEGENNKQVVNLDDGQLRALLDEAMNYKCPKDLEGKSNLFKELLEEVEQQDDQASEAAARGVGCGLGARRSAGAGGGAGRSRHALHSNSLQDLVAALAAESAPRRPRHHAPAPVSARAIQGGSLPSGVDTSFLLGEEGGGARYLATVRCVNPPPLAERRVSASDANCPAEVEPLNNRRSKPVFPMTYTARATLEIGSGSVCSGRAVTTTTASNQVRTPPASPAPRLPAPPRLTTPDQNPNQKKLMNALNPKTEPNKKPNPPAEGKTRKPRGPSMKPNPCENQPQHRAPDGHAPREPPTTRQHFSPLSDQWMSGVDRWYEGLAAYHDAFQQMSRGGPPHQRNQSQVVHKKVSPEANPHEVANTQANYRPNISNTGPNIQYNIAPGKSVREQSKPRKNNVPILTPDSIKYVSKRKTTNQVTKESQSNKIVIVDESQELYRVDKKHCDIDESDIRFRREYRERVGYNLEAPKFIANPRNIRKMTISTAPVINISEHRRSSDVIQTTSDNKDKNFVSKNNKVIKDRVGKENKLNEVVLKDSDYNIGNEKSGYDEICVKEIEMIEISSKRIDHADNPTFTDSGKVTEMQTINCSFKSDEDNNNDIELTDFVSKSLHKGDENSFLQFCTTQEKLIKALETTDVNDNIQSLENVDDQNSKLSTIPDSDKDVKDFKLPNEQIREKVSEDTVPNIKDNSEDRSEGFNKENQNCKLLEISDKDENVEDFVKSKDRFLTEQIRKHVAADTVPNVKKDSEDGPQYNSEKDQNNKILEISDKDDDIEDFDKSKDKMLKQQMRETDETMPNVEENLKDGNEDSGSNELVIQLKKPKDKVSNDQYILAELPNNAYVFLTLPKRLLVPLHNKDEKPSLQIHEMQNNTNTPKDNTVAKVSNKKKKEKVVEVTDDTKRKDAINKTALKVLLFENLKRDVSVKPGASTVAGEEGDSAIPFSCITTPEVVASCNTTSSTPQSAVAVDPKPRSVISSSFNGLPLTRPGYGAAPAPDDYKKSLDENGNAVQGFSSPVSGSSQHKKPRRKKSSKNETVIKSHQIDGYQGNKDLNEVLRFIESHADAGRGKLADKGKKRSTERRKDKDKPKRASSLEELSRTRLEDLTAPPARPAPAKPERRSWGDERPAFIFAPDAPEPAPDPADFQTVTKRRKPRRRADDAEREPPRRPRPPDPGAAPRPRRESAPPSDRSNDSNDDLDSVHSLPPAPPPAPPAPPHASYADIARTRHNIPDLIESCNFYAEGEGGGAGGAAAGGEAAGGAGDAEYPALGPRRQPKPPRVDRKPRAPPAPPQECPAPDVVGDRRPPVILLDSGARPRDMDGVTFGFDINEQLLTGPARRPRCDLVRDALELEGSTATATPAVPGCAGAALACGVAVGAAGARVRYVPPAPPADTHHLHQIIDYVGNAWEDVVRCGGGKVRYFSE</sequence>
<feature type="compositionally biased region" description="Basic residues" evidence="2">
    <location>
        <begin position="1070"/>
        <end position="1079"/>
    </location>
</feature>
<feature type="compositionally biased region" description="Polar residues" evidence="2">
    <location>
        <begin position="410"/>
        <end position="429"/>
    </location>
</feature>
<feature type="compositionally biased region" description="Basic and acidic residues" evidence="2">
    <location>
        <begin position="1164"/>
        <end position="1175"/>
    </location>
</feature>
<feature type="compositionally biased region" description="Polar residues" evidence="2">
    <location>
        <begin position="17"/>
        <end position="59"/>
    </location>
</feature>
<feature type="coiled-coil region" evidence="1">
    <location>
        <begin position="83"/>
        <end position="110"/>
    </location>
</feature>
<reference evidence="3 4" key="1">
    <citation type="submission" date="2024-06" db="EMBL/GenBank/DDBJ databases">
        <title>A chromosome-level genome assembly of beet webworm, Loxostege sticticalis.</title>
        <authorList>
            <person name="Zhang Y."/>
        </authorList>
    </citation>
    <scope>NUCLEOTIDE SEQUENCE [LARGE SCALE GENOMIC DNA]</scope>
    <source>
        <strain evidence="3">AQ026</strain>
        <tissue evidence="3">Whole body</tissue>
    </source>
</reference>
<dbReference type="Proteomes" id="UP001549920">
    <property type="component" value="Unassembled WGS sequence"/>
</dbReference>
<feature type="region of interest" description="Disordered" evidence="2">
    <location>
        <begin position="1"/>
        <end position="61"/>
    </location>
</feature>
<evidence type="ECO:0000256" key="2">
    <source>
        <dbReference type="SAM" id="MobiDB-lite"/>
    </source>
</evidence>
<feature type="compositionally biased region" description="Basic and acidic residues" evidence="2">
    <location>
        <begin position="1129"/>
        <end position="1152"/>
    </location>
</feature>
<comment type="caution">
    <text evidence="3">The sequence shown here is derived from an EMBL/GenBank/DDBJ whole genome shotgun (WGS) entry which is preliminary data.</text>
</comment>
<feature type="region of interest" description="Disordered" evidence="2">
    <location>
        <begin position="728"/>
        <end position="749"/>
    </location>
</feature>